<feature type="transmembrane region" description="Helical" evidence="2">
    <location>
        <begin position="281"/>
        <end position="299"/>
    </location>
</feature>
<keyword evidence="2" id="KW-1133">Transmembrane helix</keyword>
<evidence type="ECO:0000256" key="1">
    <source>
        <dbReference type="SAM" id="MobiDB-lite"/>
    </source>
</evidence>
<organism evidence="4 5">
    <name type="scientific">Actinomadura luzonensis</name>
    <dbReference type="NCBI Taxonomy" id="2805427"/>
    <lineage>
        <taxon>Bacteria</taxon>
        <taxon>Bacillati</taxon>
        <taxon>Actinomycetota</taxon>
        <taxon>Actinomycetes</taxon>
        <taxon>Streptosporangiales</taxon>
        <taxon>Thermomonosporaceae</taxon>
        <taxon>Actinomadura</taxon>
    </lineage>
</organism>
<dbReference type="EMBL" id="JAKRKC020000003">
    <property type="protein sequence ID" value="MCK2221111.1"/>
    <property type="molecule type" value="Genomic_DNA"/>
</dbReference>
<evidence type="ECO:0000313" key="5">
    <source>
        <dbReference type="Proteomes" id="UP001317259"/>
    </source>
</evidence>
<feature type="transmembrane region" description="Helical" evidence="2">
    <location>
        <begin position="251"/>
        <end position="274"/>
    </location>
</feature>
<feature type="domain" description="Acyltransferase 3" evidence="3">
    <location>
        <begin position="46"/>
        <end position="405"/>
    </location>
</feature>
<feature type="transmembrane region" description="Helical" evidence="2">
    <location>
        <begin position="130"/>
        <end position="151"/>
    </location>
</feature>
<evidence type="ECO:0000313" key="4">
    <source>
        <dbReference type="EMBL" id="MCK2221111.1"/>
    </source>
</evidence>
<keyword evidence="2" id="KW-0472">Membrane</keyword>
<protein>
    <submittedName>
        <fullName evidence="4">Acyltransferase</fullName>
    </submittedName>
</protein>
<keyword evidence="2" id="KW-0812">Transmembrane</keyword>
<reference evidence="4 5" key="1">
    <citation type="submission" date="2022-04" db="EMBL/GenBank/DDBJ databases">
        <title>Genome draft of Actinomadura sp. ATCC 31491.</title>
        <authorList>
            <person name="Shi X."/>
            <person name="Du Y."/>
        </authorList>
    </citation>
    <scope>NUCLEOTIDE SEQUENCE [LARGE SCALE GENOMIC DNA]</scope>
    <source>
        <strain evidence="4 5">ATCC 31491</strain>
    </source>
</reference>
<feature type="transmembrane region" description="Helical" evidence="2">
    <location>
        <begin position="50"/>
        <end position="68"/>
    </location>
</feature>
<dbReference type="InterPro" id="IPR002656">
    <property type="entry name" value="Acyl_transf_3_dom"/>
</dbReference>
<dbReference type="GO" id="GO:0016746">
    <property type="term" value="F:acyltransferase activity"/>
    <property type="evidence" value="ECO:0007669"/>
    <property type="project" value="UniProtKB-KW"/>
</dbReference>
<dbReference type="InterPro" id="IPR050879">
    <property type="entry name" value="Acyltransferase_3"/>
</dbReference>
<evidence type="ECO:0000259" key="3">
    <source>
        <dbReference type="Pfam" id="PF01757"/>
    </source>
</evidence>
<dbReference type="PANTHER" id="PTHR23028">
    <property type="entry name" value="ACETYLTRANSFERASE"/>
    <property type="match status" value="1"/>
</dbReference>
<feature type="transmembrane region" description="Helical" evidence="2">
    <location>
        <begin position="383"/>
        <end position="404"/>
    </location>
</feature>
<gene>
    <name evidence="4" type="ORF">MF672_046015</name>
</gene>
<feature type="region of interest" description="Disordered" evidence="1">
    <location>
        <begin position="1"/>
        <end position="21"/>
    </location>
</feature>
<keyword evidence="4" id="KW-0012">Acyltransferase</keyword>
<feature type="transmembrane region" description="Helical" evidence="2">
    <location>
        <begin position="171"/>
        <end position="198"/>
    </location>
</feature>
<feature type="transmembrane region" description="Helical" evidence="2">
    <location>
        <begin position="305"/>
        <end position="327"/>
    </location>
</feature>
<sequence>MTTDRRDPAPASPTAGGAAPAAPLDGRAAPAAAGAGTLAARNYLPSLTGLRAVLAFVVFGGHFTALGLTAPHGTEARSFLQRALEVLFSYPSVAVSGFFVLSGFVLTWIAKPADRARDFYRRRVAKIYPVHLVTTVAALVAVVAAFGWPAWTILASHALMLHAWIPSQFAYFGLNVVSWSLSCEAFFYLCFPLLLALLPRIRARGLYAVLGVCLLSIFGLPALVGGTFALARPDSFEMVPTAGGGGPFVFWFAYLFPPARLPEFVLGVVIALLLKRGSWRGPNVAVSLLLCVAGWALNYNLPGYLHFQAGMVIPWMFLIAALVRADLEGRWSPLRSRTMVWLGEVSFSFYACHLLAQEQLSIRIGIWMYGRGWVPDNTVTWQWYQALPFMLLELAVALLVAWLLHRVVELPLQRLLRPRPRTPSAPATAAEVPAGTG</sequence>
<dbReference type="Pfam" id="PF01757">
    <property type="entry name" value="Acyl_transf_3"/>
    <property type="match status" value="1"/>
</dbReference>
<comment type="caution">
    <text evidence="4">The sequence shown here is derived from an EMBL/GenBank/DDBJ whole genome shotgun (WGS) entry which is preliminary data.</text>
</comment>
<keyword evidence="5" id="KW-1185">Reference proteome</keyword>
<dbReference type="Proteomes" id="UP001317259">
    <property type="component" value="Unassembled WGS sequence"/>
</dbReference>
<proteinExistence type="predicted"/>
<name>A0ABT0G944_9ACTN</name>
<keyword evidence="4" id="KW-0808">Transferase</keyword>
<evidence type="ECO:0000256" key="2">
    <source>
        <dbReference type="SAM" id="Phobius"/>
    </source>
</evidence>
<feature type="compositionally biased region" description="Low complexity" evidence="1">
    <location>
        <begin position="12"/>
        <end position="21"/>
    </location>
</feature>
<feature type="transmembrane region" description="Helical" evidence="2">
    <location>
        <begin position="88"/>
        <end position="109"/>
    </location>
</feature>
<feature type="transmembrane region" description="Helical" evidence="2">
    <location>
        <begin position="339"/>
        <end position="356"/>
    </location>
</feature>
<feature type="transmembrane region" description="Helical" evidence="2">
    <location>
        <begin position="205"/>
        <end position="231"/>
    </location>
</feature>
<accession>A0ABT0G944</accession>
<dbReference type="RefSeq" id="WP_242376872.1">
    <property type="nucleotide sequence ID" value="NZ_JAKRKC020000003.1"/>
</dbReference>
<dbReference type="PANTHER" id="PTHR23028:SF53">
    <property type="entry name" value="ACYL_TRANSF_3 DOMAIN-CONTAINING PROTEIN"/>
    <property type="match status" value="1"/>
</dbReference>